<dbReference type="EMBL" id="JACXYU010000006">
    <property type="protein sequence ID" value="MBD3932645.1"/>
    <property type="molecule type" value="Genomic_DNA"/>
</dbReference>
<dbReference type="Gene3D" id="3.30.2140.10">
    <property type="entry name" value="Arylamine N-acetyltransferase"/>
    <property type="match status" value="1"/>
</dbReference>
<dbReference type="InterPro" id="IPR001447">
    <property type="entry name" value="Arylamine_N-AcTrfase"/>
</dbReference>
<dbReference type="AlphaFoldDB" id="A0A927F0B3"/>
<dbReference type="InterPro" id="IPR038765">
    <property type="entry name" value="Papain-like_cys_pep_sf"/>
</dbReference>
<evidence type="ECO:0000313" key="4">
    <source>
        <dbReference type="Proteomes" id="UP000632289"/>
    </source>
</evidence>
<dbReference type="GO" id="GO:0016407">
    <property type="term" value="F:acetyltransferase activity"/>
    <property type="evidence" value="ECO:0007669"/>
    <property type="project" value="InterPro"/>
</dbReference>
<reference evidence="3" key="1">
    <citation type="submission" date="2020-09" db="EMBL/GenBank/DDBJ databases">
        <title>Secondary metabolite and genome analysis of marine Streptomyces chumphonensis KK1-2T.</title>
        <authorList>
            <person name="Phongsopitanun W."/>
            <person name="Kanchanasin P."/>
            <person name="Pittayakhajonwut P."/>
            <person name="Suwanborirux K."/>
            <person name="Tanasupawat S."/>
        </authorList>
    </citation>
    <scope>NUCLEOTIDE SEQUENCE</scope>
    <source>
        <strain evidence="3">KK1-2</strain>
    </source>
</reference>
<dbReference type="PANTHER" id="PTHR11786">
    <property type="entry name" value="N-HYDROXYARYLAMINE O-ACETYLTRANSFERASE"/>
    <property type="match status" value="1"/>
</dbReference>
<name>A0A927F0B3_9ACTN</name>
<dbReference type="SUPFAM" id="SSF54001">
    <property type="entry name" value="Cysteine proteinases"/>
    <property type="match status" value="1"/>
</dbReference>
<sequence length="275" mass="31097">MWSSEKLDLNAYLNRIGYTGDTPRPDLATLRKLHRAHVEQVPFENLEIMLGRPVLLDLESLQDKMITRRRGGYCHEQNSLFAAVLERIGYTLTGRAGRVVQGEPDKILPPTHMLLIVEIDGERWLADVGFGSEGPRLPIRLRAGEEVRHGEWSYALDRDADGVWMLRGLRPEGWVDLYSFTEDPAFPPDYFVFNYYVSTHARSPFTRRPVVQVSAMKDRTALLGSRLAVIRPDGTTDEREVSGSELGSVLDEVFGLTLSEEELTVLGERQRTISG</sequence>
<protein>
    <submittedName>
        <fullName evidence="3">Arylamine N-acetyltransferase</fullName>
    </submittedName>
</protein>
<gene>
    <name evidence="3" type="ORF">IF129_13925</name>
</gene>
<dbReference type="Pfam" id="PF00797">
    <property type="entry name" value="Acetyltransf_2"/>
    <property type="match status" value="1"/>
</dbReference>
<dbReference type="PANTHER" id="PTHR11786:SF0">
    <property type="entry name" value="ARYLAMINE N-ACETYLTRANSFERASE 4-RELATED"/>
    <property type="match status" value="1"/>
</dbReference>
<organism evidence="3 4">
    <name type="scientific">Streptomyces chumphonensis</name>
    <dbReference type="NCBI Taxonomy" id="1214925"/>
    <lineage>
        <taxon>Bacteria</taxon>
        <taxon>Bacillati</taxon>
        <taxon>Actinomycetota</taxon>
        <taxon>Actinomycetes</taxon>
        <taxon>Kitasatosporales</taxon>
        <taxon>Streptomycetaceae</taxon>
        <taxon>Streptomyces</taxon>
    </lineage>
</organism>
<keyword evidence="4" id="KW-1185">Reference proteome</keyword>
<proteinExistence type="inferred from homology"/>
<evidence type="ECO:0000313" key="3">
    <source>
        <dbReference type="EMBL" id="MBD3932645.1"/>
    </source>
</evidence>
<dbReference type="PRINTS" id="PR01543">
    <property type="entry name" value="ANATRNSFRASE"/>
</dbReference>
<comment type="similarity">
    <text evidence="1 2">Belongs to the arylamine N-acetyltransferase family.</text>
</comment>
<dbReference type="RefSeq" id="WP_191209945.1">
    <property type="nucleotide sequence ID" value="NZ_BAABKL010000014.1"/>
</dbReference>
<evidence type="ECO:0000256" key="2">
    <source>
        <dbReference type="RuleBase" id="RU003452"/>
    </source>
</evidence>
<dbReference type="Gene3D" id="2.40.128.150">
    <property type="entry name" value="Cysteine proteinases"/>
    <property type="match status" value="1"/>
</dbReference>
<comment type="caution">
    <text evidence="3">The sequence shown here is derived from an EMBL/GenBank/DDBJ whole genome shotgun (WGS) entry which is preliminary data.</text>
</comment>
<dbReference type="Proteomes" id="UP000632289">
    <property type="component" value="Unassembled WGS sequence"/>
</dbReference>
<evidence type="ECO:0000256" key="1">
    <source>
        <dbReference type="ARBA" id="ARBA00006547"/>
    </source>
</evidence>
<accession>A0A927F0B3</accession>